<feature type="transmembrane region" description="Helical" evidence="1">
    <location>
        <begin position="55"/>
        <end position="79"/>
    </location>
</feature>
<sequence>MSGVVAVQVCTSWASTADGLMQCQHLEWQQAYLIPPEAAGAIEILVNGGFSLEAFSIGAAGVMGAFVTGLLTGWVASLLRKAR</sequence>
<dbReference type="RefSeq" id="WP_088421818.1">
    <property type="nucleotide sequence ID" value="NZ_NJBA01000024.1"/>
</dbReference>
<evidence type="ECO:0000313" key="4">
    <source>
        <dbReference type="Proteomes" id="UP000198145"/>
    </source>
</evidence>
<keyword evidence="2" id="KW-0614">Plasmid</keyword>
<geneLocation type="plasmid" evidence="2">
    <name>unnamed1</name>
</geneLocation>
<gene>
    <name evidence="3" type="ORF">CEG18_28965</name>
    <name evidence="2" type="ORF">CEG18_29915</name>
</gene>
<dbReference type="EMBL" id="NJBA01000189">
    <property type="protein sequence ID" value="OWP36622.1"/>
    <property type="molecule type" value="Genomic_DNA"/>
</dbReference>
<keyword evidence="1" id="KW-1133">Transmembrane helix</keyword>
<evidence type="ECO:0000313" key="2">
    <source>
        <dbReference type="EMBL" id="OWP36622.1"/>
    </source>
</evidence>
<name>A0A246F339_PSENT</name>
<dbReference type="Proteomes" id="UP000198145">
    <property type="component" value="Unassembled WGS sequence"/>
</dbReference>
<dbReference type="STRING" id="46680.GCA_000807755_04205"/>
<accession>A0A246F339</accession>
<keyword evidence="1" id="KW-0472">Membrane</keyword>
<evidence type="ECO:0000256" key="1">
    <source>
        <dbReference type="SAM" id="Phobius"/>
    </source>
</evidence>
<evidence type="ECO:0000313" key="3">
    <source>
        <dbReference type="EMBL" id="OWP47410.1"/>
    </source>
</evidence>
<keyword evidence="1" id="KW-0812">Transmembrane</keyword>
<reference evidence="3 4" key="1">
    <citation type="submission" date="2017-06" db="EMBL/GenBank/DDBJ databases">
        <title>Draft genome of Pseudomonas nitroreducens DF05.</title>
        <authorList>
            <person name="Iyer R."/>
        </authorList>
    </citation>
    <scope>NUCLEOTIDE SEQUENCE [LARGE SCALE GENOMIC DNA]</scope>
    <source>
        <strain evidence="3 4">DF05</strain>
        <plasmid evidence="2">unnamed1</plasmid>
    </source>
</reference>
<organism evidence="3 4">
    <name type="scientific">Pseudomonas nitroreducens</name>
    <dbReference type="NCBI Taxonomy" id="46680"/>
    <lineage>
        <taxon>Bacteria</taxon>
        <taxon>Pseudomonadati</taxon>
        <taxon>Pseudomonadota</taxon>
        <taxon>Gammaproteobacteria</taxon>
        <taxon>Pseudomonadales</taxon>
        <taxon>Pseudomonadaceae</taxon>
        <taxon>Pseudomonas</taxon>
    </lineage>
</organism>
<protein>
    <submittedName>
        <fullName evidence="3">Uncharacterized protein</fullName>
    </submittedName>
</protein>
<comment type="caution">
    <text evidence="3">The sequence shown here is derived from an EMBL/GenBank/DDBJ whole genome shotgun (WGS) entry which is preliminary data.</text>
</comment>
<dbReference type="AlphaFoldDB" id="A0A246F339"/>
<dbReference type="EMBL" id="NJBA01000024">
    <property type="protein sequence ID" value="OWP47410.1"/>
    <property type="molecule type" value="Genomic_DNA"/>
</dbReference>
<proteinExistence type="predicted"/>